<evidence type="ECO:0000313" key="2">
    <source>
        <dbReference type="EMBL" id="CAF3624804.1"/>
    </source>
</evidence>
<evidence type="ECO:0000313" key="3">
    <source>
        <dbReference type="EMBL" id="CAF4853354.1"/>
    </source>
</evidence>
<dbReference type="SUPFAM" id="SSF56672">
    <property type="entry name" value="DNA/RNA polymerases"/>
    <property type="match status" value="1"/>
</dbReference>
<dbReference type="PROSITE" id="PS50878">
    <property type="entry name" value="RT_POL"/>
    <property type="match status" value="1"/>
</dbReference>
<dbReference type="Pfam" id="PF00078">
    <property type="entry name" value="RVT_1"/>
    <property type="match status" value="1"/>
</dbReference>
<accession>A0A821SDZ2</accession>
<dbReference type="Proteomes" id="UP000663865">
    <property type="component" value="Unassembled WGS sequence"/>
</dbReference>
<dbReference type="InterPro" id="IPR000477">
    <property type="entry name" value="RT_dom"/>
</dbReference>
<dbReference type="Proteomes" id="UP000663838">
    <property type="component" value="Unassembled WGS sequence"/>
</dbReference>
<gene>
    <name evidence="2" type="ORF">KIK155_LOCUS22105</name>
    <name evidence="3" type="ORF">TOA249_LOCUS27072</name>
</gene>
<organism evidence="3 4">
    <name type="scientific">Rotaria socialis</name>
    <dbReference type="NCBI Taxonomy" id="392032"/>
    <lineage>
        <taxon>Eukaryota</taxon>
        <taxon>Metazoa</taxon>
        <taxon>Spiralia</taxon>
        <taxon>Gnathifera</taxon>
        <taxon>Rotifera</taxon>
        <taxon>Eurotatoria</taxon>
        <taxon>Bdelloidea</taxon>
        <taxon>Philodinida</taxon>
        <taxon>Philodinidae</taxon>
        <taxon>Rotaria</taxon>
    </lineage>
</organism>
<dbReference type="CDD" id="cd01650">
    <property type="entry name" value="RT_nLTR_like"/>
    <property type="match status" value="1"/>
</dbReference>
<proteinExistence type="predicted"/>
<dbReference type="EMBL" id="CAJOBS010003342">
    <property type="protein sequence ID" value="CAF4853354.1"/>
    <property type="molecule type" value="Genomic_DNA"/>
</dbReference>
<evidence type="ECO:0000313" key="4">
    <source>
        <dbReference type="Proteomes" id="UP000663838"/>
    </source>
</evidence>
<name>A0A821SDZ2_9BILA</name>
<dbReference type="InterPro" id="IPR043502">
    <property type="entry name" value="DNA/RNA_pol_sf"/>
</dbReference>
<comment type="caution">
    <text evidence="3">The sequence shown here is derived from an EMBL/GenBank/DDBJ whole genome shotgun (WGS) entry which is preliminary data.</text>
</comment>
<evidence type="ECO:0000259" key="1">
    <source>
        <dbReference type="PROSITE" id="PS50878"/>
    </source>
</evidence>
<dbReference type="AlphaFoldDB" id="A0A821SDZ2"/>
<protein>
    <recommendedName>
        <fullName evidence="1">Reverse transcriptase domain-containing protein</fullName>
    </recommendedName>
</protein>
<feature type="domain" description="Reverse transcriptase" evidence="1">
    <location>
        <begin position="183"/>
        <end position="456"/>
    </location>
</feature>
<dbReference type="PANTHER" id="PTHR33332">
    <property type="entry name" value="REVERSE TRANSCRIPTASE DOMAIN-CONTAINING PROTEIN"/>
    <property type="match status" value="1"/>
</dbReference>
<reference evidence="3" key="1">
    <citation type="submission" date="2021-02" db="EMBL/GenBank/DDBJ databases">
        <authorList>
            <person name="Nowell W R."/>
        </authorList>
    </citation>
    <scope>NUCLEOTIDE SEQUENCE</scope>
</reference>
<sequence>MNDKPWFNDTCLQAFRDKQTAYRLWTQNKFAMCWDNYKRSQAHADLVYCNAKREYKEHLNDILTNASQPHRWWSALKSSVFGADSAIPPLFRSDGSVTYTPKEKADIFASVFDAKQNDIVLNLPSTCHPDAMLTSLAFRSSELKSLILDLDQSGGADPNGLFPLFFIKVADILAPKLAVVFRLLVRQGSFPECWRIANVTALPKGSTPTTSPSEYRPISITPVLSKVFERLLAKRLFGYADHTMVLPDTQFGFRKGLGTCDALLFFSHDLQDALDHGFESRAVALDFSSAFDSVNHAGLLFKLKSMGVGGSFFNIIENFLTGRQQRVCVDGCYSPLTIVRSGVPQGSVLGPLLFILFTADMWLGLDNKLVSYADDSTLYACVRSPDLRSAVAESLNNDLFKIQSWCRLWGMTLNPKKSNSILVSRSRTLFPPHPDLYINDQVIAQTDSLKLLGVLFDSKLTFESHLRSIASSIAQKVGIMRKCRVTYDSDLIMKKCFFSFILPYFEYCAPVWLSAADSHLKLLDRSFNMVKFLLPDLTINLSHRRIVGALSVFFKIINKDSHPFHFKLPQPAMPVRSTRQSSNRNSRCLSVLRHSTDQFKRTFLPVCIDRWNRLPEDIVSAPNVDVFKSSLNKFLILTDQF</sequence>
<dbReference type="EMBL" id="CAJNYV010003970">
    <property type="protein sequence ID" value="CAF3624804.1"/>
    <property type="molecule type" value="Genomic_DNA"/>
</dbReference>